<sequence length="56" mass="6331">MTLISPAIFLSFLTVCEEKIGSASPLPETNMEDWALVWNDEFDGSAIDDQKWNKLL</sequence>
<evidence type="ECO:0000313" key="1">
    <source>
        <dbReference type="EMBL" id="SVD39412.1"/>
    </source>
</evidence>
<name>A0A382UYS3_9ZZZZ</name>
<dbReference type="SUPFAM" id="SSF49899">
    <property type="entry name" value="Concanavalin A-like lectins/glucanases"/>
    <property type="match status" value="1"/>
</dbReference>
<feature type="non-terminal residue" evidence="1">
    <location>
        <position position="56"/>
    </location>
</feature>
<dbReference type="Gene3D" id="2.60.120.200">
    <property type="match status" value="1"/>
</dbReference>
<gene>
    <name evidence="1" type="ORF">METZ01_LOCUS392266</name>
</gene>
<dbReference type="InterPro" id="IPR013320">
    <property type="entry name" value="ConA-like_dom_sf"/>
</dbReference>
<dbReference type="EMBL" id="UINC01147850">
    <property type="protein sequence ID" value="SVD39412.1"/>
    <property type="molecule type" value="Genomic_DNA"/>
</dbReference>
<organism evidence="1">
    <name type="scientific">marine metagenome</name>
    <dbReference type="NCBI Taxonomy" id="408172"/>
    <lineage>
        <taxon>unclassified sequences</taxon>
        <taxon>metagenomes</taxon>
        <taxon>ecological metagenomes</taxon>
    </lineage>
</organism>
<protein>
    <submittedName>
        <fullName evidence="1">Uncharacterized protein</fullName>
    </submittedName>
</protein>
<accession>A0A382UYS3</accession>
<dbReference type="AlphaFoldDB" id="A0A382UYS3"/>
<reference evidence="1" key="1">
    <citation type="submission" date="2018-05" db="EMBL/GenBank/DDBJ databases">
        <authorList>
            <person name="Lanie J.A."/>
            <person name="Ng W.-L."/>
            <person name="Kazmierczak K.M."/>
            <person name="Andrzejewski T.M."/>
            <person name="Davidsen T.M."/>
            <person name="Wayne K.J."/>
            <person name="Tettelin H."/>
            <person name="Glass J.I."/>
            <person name="Rusch D."/>
            <person name="Podicherti R."/>
            <person name="Tsui H.-C.T."/>
            <person name="Winkler M.E."/>
        </authorList>
    </citation>
    <scope>NUCLEOTIDE SEQUENCE</scope>
</reference>
<proteinExistence type="predicted"/>